<name>A0A9P8Q3D7_WICPI</name>
<feature type="compositionally biased region" description="Basic and acidic residues" evidence="1">
    <location>
        <begin position="262"/>
        <end position="274"/>
    </location>
</feature>
<evidence type="ECO:0000256" key="2">
    <source>
        <dbReference type="SAM" id="Phobius"/>
    </source>
</evidence>
<reference evidence="3" key="1">
    <citation type="journal article" date="2021" name="Open Biol.">
        <title>Shared evolutionary footprints suggest mitochondrial oxidative damage underlies multiple complex I losses in fungi.</title>
        <authorList>
            <person name="Schikora-Tamarit M.A."/>
            <person name="Marcet-Houben M."/>
            <person name="Nosek J."/>
            <person name="Gabaldon T."/>
        </authorList>
    </citation>
    <scope>NUCLEOTIDE SEQUENCE</scope>
    <source>
        <strain evidence="3">CBS2887</strain>
    </source>
</reference>
<organism evidence="3 4">
    <name type="scientific">Wickerhamomyces pijperi</name>
    <name type="common">Yeast</name>
    <name type="synonym">Pichia pijperi</name>
    <dbReference type="NCBI Taxonomy" id="599730"/>
    <lineage>
        <taxon>Eukaryota</taxon>
        <taxon>Fungi</taxon>
        <taxon>Dikarya</taxon>
        <taxon>Ascomycota</taxon>
        <taxon>Saccharomycotina</taxon>
        <taxon>Saccharomycetes</taxon>
        <taxon>Phaffomycetales</taxon>
        <taxon>Wickerhamomycetaceae</taxon>
        <taxon>Wickerhamomyces</taxon>
    </lineage>
</organism>
<keyword evidence="2" id="KW-0812">Transmembrane</keyword>
<keyword evidence="2" id="KW-1133">Transmembrane helix</keyword>
<protein>
    <submittedName>
        <fullName evidence="3">Uncharacterized protein</fullName>
    </submittedName>
</protein>
<gene>
    <name evidence="3" type="ORF">WICPIJ_005514</name>
</gene>
<reference evidence="3" key="2">
    <citation type="submission" date="2021-01" db="EMBL/GenBank/DDBJ databases">
        <authorList>
            <person name="Schikora-Tamarit M.A."/>
        </authorList>
    </citation>
    <scope>NUCLEOTIDE SEQUENCE</scope>
    <source>
        <strain evidence="3">CBS2887</strain>
    </source>
</reference>
<accession>A0A9P8Q3D7</accession>
<sequence length="350" mass="41177">MRLYQRLFRKSVYDVNHSIDVLVNSKNGIFLFPKSKDYHTNIFENVNSIDFKINREDRSMKLTLEEQLEHRFRRNRCTTHYELFYHLHTRSATRVENQEIGYNDFGEGYMTEEKVQSMKQYKKQSRANQLRAENIKKEIKIIMHLMVQSDDHITELEPIRYTEISIWNSFNSEKAIMSNINSNSLLSDINQYRSDHNKEAFRRELHYRSIKNNTEIAANEMKNTRKSPDKVLFLREERSKPIKYHDFSQIYDRNARFKLYKDTNNDSSDEKKTGSLDSKLTGIKSNSNKEHDSFDSALDDFDRIISSGTSKSLDTSDLSSKVIQVCRSVVIISLFVVLAFVIGFDLLVSL</sequence>
<keyword evidence="4" id="KW-1185">Reference proteome</keyword>
<feature type="transmembrane region" description="Helical" evidence="2">
    <location>
        <begin position="329"/>
        <end position="348"/>
    </location>
</feature>
<dbReference type="AlphaFoldDB" id="A0A9P8Q3D7"/>
<feature type="region of interest" description="Disordered" evidence="1">
    <location>
        <begin position="262"/>
        <end position="292"/>
    </location>
</feature>
<feature type="compositionally biased region" description="Polar residues" evidence="1">
    <location>
        <begin position="275"/>
        <end position="286"/>
    </location>
</feature>
<dbReference type="Proteomes" id="UP000774326">
    <property type="component" value="Unassembled WGS sequence"/>
</dbReference>
<evidence type="ECO:0000313" key="4">
    <source>
        <dbReference type="Proteomes" id="UP000774326"/>
    </source>
</evidence>
<proteinExistence type="predicted"/>
<keyword evidence="2" id="KW-0472">Membrane</keyword>
<evidence type="ECO:0000313" key="3">
    <source>
        <dbReference type="EMBL" id="KAH3683518.1"/>
    </source>
</evidence>
<dbReference type="EMBL" id="JAEUBG010003090">
    <property type="protein sequence ID" value="KAH3683518.1"/>
    <property type="molecule type" value="Genomic_DNA"/>
</dbReference>
<evidence type="ECO:0000256" key="1">
    <source>
        <dbReference type="SAM" id="MobiDB-lite"/>
    </source>
</evidence>
<comment type="caution">
    <text evidence="3">The sequence shown here is derived from an EMBL/GenBank/DDBJ whole genome shotgun (WGS) entry which is preliminary data.</text>
</comment>